<evidence type="ECO:0000256" key="6">
    <source>
        <dbReference type="RuleBase" id="RU003844"/>
    </source>
</evidence>
<protein>
    <submittedName>
        <fullName evidence="9">Oxysterol-binding protein-domain-containing protein</fullName>
    </submittedName>
</protein>
<dbReference type="EMBL" id="MU793552">
    <property type="protein sequence ID" value="KAJ3781492.1"/>
    <property type="molecule type" value="Genomic_DNA"/>
</dbReference>
<dbReference type="PROSITE" id="PS01013">
    <property type="entry name" value="OSBP"/>
    <property type="match status" value="1"/>
</dbReference>
<dbReference type="GO" id="GO:0006897">
    <property type="term" value="P:endocytosis"/>
    <property type="evidence" value="ECO:0007669"/>
    <property type="project" value="TreeGrafter"/>
</dbReference>
<keyword evidence="4" id="KW-0445">Lipid transport</keyword>
<dbReference type="GO" id="GO:0005886">
    <property type="term" value="C:plasma membrane"/>
    <property type="evidence" value="ECO:0007669"/>
    <property type="project" value="TreeGrafter"/>
</dbReference>
<dbReference type="InterPro" id="IPR000648">
    <property type="entry name" value="Oxysterol-bd"/>
</dbReference>
<dbReference type="PROSITE" id="PS50003">
    <property type="entry name" value="PH_DOMAIN"/>
    <property type="match status" value="1"/>
</dbReference>
<reference evidence="9" key="1">
    <citation type="submission" date="2022-08" db="EMBL/GenBank/DDBJ databases">
        <authorList>
            <consortium name="DOE Joint Genome Institute"/>
            <person name="Min B."/>
            <person name="Riley R."/>
            <person name="Sierra-Patev S."/>
            <person name="Naranjo-Ortiz M."/>
            <person name="Looney B."/>
            <person name="Konkel Z."/>
            <person name="Slot J.C."/>
            <person name="Sakamoto Y."/>
            <person name="Steenwyk J.L."/>
            <person name="Rokas A."/>
            <person name="Carro J."/>
            <person name="Camarero S."/>
            <person name="Ferreira P."/>
            <person name="Molpeceres G."/>
            <person name="Ruiz-Duenas F.J."/>
            <person name="Serrano A."/>
            <person name="Henrissat B."/>
            <person name="Drula E."/>
            <person name="Hughes K.W."/>
            <person name="Mata J.L."/>
            <person name="Ishikawa N.K."/>
            <person name="Vargas-Isla R."/>
            <person name="Ushijima S."/>
            <person name="Smith C.A."/>
            <person name="Ahrendt S."/>
            <person name="Andreopoulos W."/>
            <person name="He G."/>
            <person name="Labutti K."/>
            <person name="Lipzen A."/>
            <person name="Ng V."/>
            <person name="Sandor L."/>
            <person name="Barry K."/>
            <person name="Martinez A.T."/>
            <person name="Xiao Y."/>
            <person name="Gibbons J.G."/>
            <person name="Terashima K."/>
            <person name="Hibbett D.S."/>
            <person name="Grigoriev I.V."/>
        </authorList>
    </citation>
    <scope>NUCLEOTIDE SEQUENCE</scope>
    <source>
        <strain evidence="9">TFB10291</strain>
    </source>
</reference>
<evidence type="ECO:0000259" key="8">
    <source>
        <dbReference type="PROSITE" id="PS50003"/>
    </source>
</evidence>
<feature type="compositionally biased region" description="Polar residues" evidence="7">
    <location>
        <begin position="191"/>
        <end position="203"/>
    </location>
</feature>
<feature type="region of interest" description="Disordered" evidence="7">
    <location>
        <begin position="411"/>
        <end position="441"/>
    </location>
</feature>
<sequence length="1109" mass="124142">MNDPPLPQTKSQSQSHSQASPSSSSLSSPPPLSGYLLKYTNLAKGYNPRWLVLRGGVLSYYRREEDESVASRGAISMRSAGVRVSPSDKLRFEIFSGSSSNSGPSNSPSAQKWYLKANHPIEANRWINAIEEWKDWCRQHQPGQSAQEGQQIGKPSLEASEGLRPSISSTNRFIGGLQSTIRRKTRKTHTNVKSNSATGSWSDGESFRHSGSIHGIQSEAESGISGISGLARAEKEKTESRFGHTDVSDAEDDEHEGEEADQKKDYNSDDNGDNDEGTEADLSLPYANTYEQHAQSILNQIESMKNLDAPSLSSSVSILEALISRYISMSNTREIHLQSCLSNAGSSLSQTRKSLSSTRKTLSSTRQSLRESETKRKTLEGTLKQARRAQKAWEESMKVVLEEEQGLEKELKRTSRNFGSLKSSRRESRRFGSPARQRSPISGAFDSTVKARMMAVARADEEEDGLKTPTVFERFDVVPDVVTQRIETTSLSTSLDDNDEDAESKDEDDEDEFFDAIESNNIPNLVVPAQLQASNTSLSTNTNITTNAKPISPPSSFTPSSSITSVYFTPTSSHTSSTVSVPTLSAISSLHAQYAPYANLRTSLSLSTSRPAASLWSALKNSIGKDLTKISFPVYFNEPTSMLQRMAEDMEFSECLDIASNTPSPHLRIAYIAAFAMSNYSSTIGRIAKPFNPMLGETFEYVHLGDEANELEAGGFGKGERIGRRDQPGKQGYRYVSEQVSHHPPISACWAESFGMIEGEEDKTKSQKTGWRYFGEVDAQNKFMGKSFEIRPTGVAHVELRIPRAWVAGGRTGDGEDEDANAEMIVEHYTWKKVTTNVSGFILGSPTIDHYGDMTITNQLTSLQCILTFKPRGWRGKDAYEIAGHVISSAGDPTYEIAGKWDSQLVMRPVGNVHSHQTQEYILLWRNTSKPPGTPFNLTPFAITLNDLPSTLPGERERVRNLNVHTLKHSLPPTDSRLRPDQRAFEMGHWDLANVLKGKQEEKQRERRRRREKEIEASLGNSETHHQPRWFRAETDGDTGERVWMPLRDDERLEYWVERERVWREMQEMRIDGKGNDKREEVIGKWKNVEDIFIDEPKELREDPDRYSI</sequence>
<evidence type="ECO:0000256" key="2">
    <source>
        <dbReference type="ARBA" id="ARBA00022448"/>
    </source>
</evidence>
<dbReference type="Gene3D" id="2.30.29.30">
    <property type="entry name" value="Pleckstrin-homology domain (PH domain)/Phosphotyrosine-binding domain (PTB)"/>
    <property type="match status" value="1"/>
</dbReference>
<dbReference type="SMART" id="SM00233">
    <property type="entry name" value="PH"/>
    <property type="match status" value="1"/>
</dbReference>
<dbReference type="AlphaFoldDB" id="A0AA38L266"/>
<feature type="compositionally biased region" description="Basic residues" evidence="7">
    <location>
        <begin position="181"/>
        <end position="190"/>
    </location>
</feature>
<comment type="caution">
    <text evidence="9">The sequence shown here is derived from an EMBL/GenBank/DDBJ whole genome shotgun (WGS) entry which is preliminary data.</text>
</comment>
<feature type="region of interest" description="Disordered" evidence="7">
    <location>
        <begin position="996"/>
        <end position="1025"/>
    </location>
</feature>
<keyword evidence="3" id="KW-0597">Phosphoprotein</keyword>
<keyword evidence="5" id="KW-0446">Lipid-binding</keyword>
<dbReference type="GO" id="GO:0034727">
    <property type="term" value="P:piecemeal microautophagy of the nucleus"/>
    <property type="evidence" value="ECO:0007669"/>
    <property type="project" value="TreeGrafter"/>
</dbReference>
<dbReference type="Pfam" id="PF01237">
    <property type="entry name" value="Oxysterol_BP"/>
    <property type="match status" value="1"/>
</dbReference>
<evidence type="ECO:0000256" key="1">
    <source>
        <dbReference type="ARBA" id="ARBA00008842"/>
    </source>
</evidence>
<feature type="compositionally biased region" description="Acidic residues" evidence="7">
    <location>
        <begin position="496"/>
        <end position="510"/>
    </location>
</feature>
<dbReference type="InterPro" id="IPR001849">
    <property type="entry name" value="PH_domain"/>
</dbReference>
<dbReference type="SUPFAM" id="SSF50729">
    <property type="entry name" value="PH domain-like"/>
    <property type="match status" value="1"/>
</dbReference>
<feature type="domain" description="PH" evidence="8">
    <location>
        <begin position="29"/>
        <end position="135"/>
    </location>
</feature>
<feature type="region of interest" description="Disordered" evidence="7">
    <location>
        <begin position="160"/>
        <end position="281"/>
    </location>
</feature>
<feature type="compositionally biased region" description="Acidic residues" evidence="7">
    <location>
        <begin position="268"/>
        <end position="279"/>
    </location>
</feature>
<dbReference type="GO" id="GO:0005829">
    <property type="term" value="C:cytosol"/>
    <property type="evidence" value="ECO:0007669"/>
    <property type="project" value="TreeGrafter"/>
</dbReference>
<dbReference type="GO" id="GO:0005635">
    <property type="term" value="C:nuclear envelope"/>
    <property type="evidence" value="ECO:0007669"/>
    <property type="project" value="TreeGrafter"/>
</dbReference>
<evidence type="ECO:0000256" key="4">
    <source>
        <dbReference type="ARBA" id="ARBA00023055"/>
    </source>
</evidence>
<dbReference type="InterPro" id="IPR018494">
    <property type="entry name" value="Oxysterol-bd_CS"/>
</dbReference>
<organism evidence="9 10">
    <name type="scientific">Lentinula aff. detonsa</name>
    <dbReference type="NCBI Taxonomy" id="2804958"/>
    <lineage>
        <taxon>Eukaryota</taxon>
        <taxon>Fungi</taxon>
        <taxon>Dikarya</taxon>
        <taxon>Basidiomycota</taxon>
        <taxon>Agaricomycotina</taxon>
        <taxon>Agaricomycetes</taxon>
        <taxon>Agaricomycetidae</taxon>
        <taxon>Agaricales</taxon>
        <taxon>Marasmiineae</taxon>
        <taxon>Omphalotaceae</taxon>
        <taxon>Lentinula</taxon>
    </lineage>
</organism>
<dbReference type="GO" id="GO:0120009">
    <property type="term" value="P:intermembrane lipid transfer"/>
    <property type="evidence" value="ECO:0007669"/>
    <property type="project" value="UniProtKB-ARBA"/>
</dbReference>
<proteinExistence type="inferred from homology"/>
<comment type="similarity">
    <text evidence="1 6">Belongs to the OSBP family.</text>
</comment>
<feature type="compositionally biased region" description="Low complexity" evidence="7">
    <location>
        <begin position="11"/>
        <end position="27"/>
    </location>
</feature>
<name>A0AA38L266_9AGAR</name>
<keyword evidence="2" id="KW-0813">Transport</keyword>
<evidence type="ECO:0000256" key="3">
    <source>
        <dbReference type="ARBA" id="ARBA00022553"/>
    </source>
</evidence>
<feature type="compositionally biased region" description="Low complexity" evidence="7">
    <location>
        <begin position="346"/>
        <end position="367"/>
    </location>
</feature>
<dbReference type="InterPro" id="IPR037239">
    <property type="entry name" value="OSBP_sf"/>
</dbReference>
<dbReference type="Pfam" id="PF00169">
    <property type="entry name" value="PH"/>
    <property type="match status" value="1"/>
</dbReference>
<feature type="region of interest" description="Disordered" evidence="7">
    <location>
        <begin position="489"/>
        <end position="510"/>
    </location>
</feature>
<feature type="compositionally biased region" description="Basic and acidic residues" evidence="7">
    <location>
        <begin position="232"/>
        <end position="247"/>
    </location>
</feature>
<dbReference type="GO" id="GO:0032934">
    <property type="term" value="F:sterol binding"/>
    <property type="evidence" value="ECO:0007669"/>
    <property type="project" value="TreeGrafter"/>
</dbReference>
<dbReference type="GO" id="GO:0097038">
    <property type="term" value="C:perinuclear endoplasmic reticulum"/>
    <property type="evidence" value="ECO:0007669"/>
    <property type="project" value="TreeGrafter"/>
</dbReference>
<feature type="compositionally biased region" description="Acidic residues" evidence="7">
    <location>
        <begin position="248"/>
        <end position="259"/>
    </location>
</feature>
<evidence type="ECO:0000313" key="9">
    <source>
        <dbReference type="EMBL" id="KAJ3781492.1"/>
    </source>
</evidence>
<dbReference type="InterPro" id="IPR011993">
    <property type="entry name" value="PH-like_dom_sf"/>
</dbReference>
<dbReference type="SUPFAM" id="SSF144000">
    <property type="entry name" value="Oxysterol-binding protein-like"/>
    <property type="match status" value="1"/>
</dbReference>
<dbReference type="Proteomes" id="UP001163798">
    <property type="component" value="Unassembled WGS sequence"/>
</dbReference>
<accession>A0AA38L266</accession>
<evidence type="ECO:0000256" key="7">
    <source>
        <dbReference type="SAM" id="MobiDB-lite"/>
    </source>
</evidence>
<dbReference type="Gene3D" id="2.40.160.120">
    <property type="match status" value="1"/>
</dbReference>
<keyword evidence="10" id="KW-1185">Reference proteome</keyword>
<dbReference type="GO" id="GO:0006887">
    <property type="term" value="P:exocytosis"/>
    <property type="evidence" value="ECO:0007669"/>
    <property type="project" value="TreeGrafter"/>
</dbReference>
<gene>
    <name evidence="9" type="ORF">GGU10DRAFT_107314</name>
</gene>
<dbReference type="PANTHER" id="PTHR10972:SF205">
    <property type="entry name" value="OXYSTEROL-BINDING PROTEIN 1"/>
    <property type="match status" value="1"/>
</dbReference>
<dbReference type="GO" id="GO:0030011">
    <property type="term" value="P:maintenance of cell polarity"/>
    <property type="evidence" value="ECO:0007669"/>
    <property type="project" value="TreeGrafter"/>
</dbReference>
<feature type="region of interest" description="Disordered" evidence="7">
    <location>
        <begin position="1"/>
        <end position="31"/>
    </location>
</feature>
<feature type="compositionally biased region" description="Low complexity" evidence="7">
    <location>
        <begin position="215"/>
        <end position="229"/>
    </location>
</feature>
<dbReference type="PANTHER" id="PTHR10972">
    <property type="entry name" value="OXYSTEROL-BINDING PROTEIN-RELATED"/>
    <property type="match status" value="1"/>
</dbReference>
<feature type="compositionally biased region" description="Polar residues" evidence="7">
    <location>
        <begin position="166"/>
        <end position="180"/>
    </location>
</feature>
<feature type="region of interest" description="Disordered" evidence="7">
    <location>
        <begin position="344"/>
        <end position="376"/>
    </location>
</feature>
<dbReference type="FunFam" id="2.40.160.120:FF:000001">
    <property type="entry name" value="Oxysterol-binding protein"/>
    <property type="match status" value="1"/>
</dbReference>
<evidence type="ECO:0000256" key="5">
    <source>
        <dbReference type="ARBA" id="ARBA00023121"/>
    </source>
</evidence>
<evidence type="ECO:0000313" key="10">
    <source>
        <dbReference type="Proteomes" id="UP001163798"/>
    </source>
</evidence>